<sequence>MNIDQIAEKYVEDSVKLSPETATALGLPENQDRWTDYSPAGVEAVRDLVENTLKAAKAAEPENHSQEVTKIALLDRLGVDLAWYENQEPYRDLNNIACPIQSVRDTLSQMDMSTDQGKADVAARISRMGEAYRGYAETLKAGKEKGVLPAKRQVGLGIEQLKDLSREESLLDIFGKEANATPEQIKAGKAACDELADFLAQEIAPYAPDVDGVGRERYEVFSHQFVGHQVDLDETYEWGQEELARIVAQQEEIARELYGPGVSVEEAFEKLNADPKYALYGVPALQAWMQETADGVVAKMDGVHFDIPEQIKKIECCIDKAGTGGIFYTGPSEDFSRPGRMWWSVPPGQEDFVTWQELTTVYHEGVPGHHLQIGQTMVESENLNRWRRLFCFNSGHAEGWALYAEKLMDDLDFFPDQGFRMGLLDGQRLRAARVVLDIGVHLGKPRLDGQGTWDAQYAWEFMKQNVAMSDAFLRFEVDRYLGWPGQAPSYKVGQRLWEQLRDDFLAKRPGELKEFHRLALREGSLPLGVLREVVLSQA</sequence>
<accession>A0A1Q5PQ98</accession>
<dbReference type="InterPro" id="IPR010281">
    <property type="entry name" value="DUF885"/>
</dbReference>
<dbReference type="OrthoDB" id="9760040at2"/>
<evidence type="ECO:0000313" key="2">
    <source>
        <dbReference type="Proteomes" id="UP000186785"/>
    </source>
</evidence>
<comment type="caution">
    <text evidence="1">The sequence shown here is derived from an EMBL/GenBank/DDBJ whole genome shotgun (WGS) entry which is preliminary data.</text>
</comment>
<dbReference type="AlphaFoldDB" id="A0A1Q5PQ98"/>
<dbReference type="Pfam" id="PF05960">
    <property type="entry name" value="DUF885"/>
    <property type="match status" value="1"/>
</dbReference>
<name>A0A1Q5PQ98_9ACTO</name>
<evidence type="ECO:0008006" key="3">
    <source>
        <dbReference type="Google" id="ProtNLM"/>
    </source>
</evidence>
<proteinExistence type="predicted"/>
<reference evidence="1 2" key="1">
    <citation type="submission" date="2016-11" db="EMBL/GenBank/DDBJ databases">
        <title>Actinomyces gypaetusis sp. nov. isolated from the vulture Gypaetus barbatus in Qinghai Tibet Plateau China.</title>
        <authorList>
            <person name="Meng X."/>
        </authorList>
    </citation>
    <scope>NUCLEOTIDE SEQUENCE [LARGE SCALE GENOMIC DNA]</scope>
    <source>
        <strain evidence="1 2">VUL4_2</strain>
    </source>
</reference>
<organism evidence="1 2">
    <name type="scientific">Boudabousia liubingyangii</name>
    <dbReference type="NCBI Taxonomy" id="1921764"/>
    <lineage>
        <taxon>Bacteria</taxon>
        <taxon>Bacillati</taxon>
        <taxon>Actinomycetota</taxon>
        <taxon>Actinomycetes</taxon>
        <taxon>Actinomycetales</taxon>
        <taxon>Actinomycetaceae</taxon>
        <taxon>Boudabousia</taxon>
    </lineage>
</organism>
<protein>
    <recommendedName>
        <fullName evidence="3">DUF885 domain-containing protein</fullName>
    </recommendedName>
</protein>
<evidence type="ECO:0000313" key="1">
    <source>
        <dbReference type="EMBL" id="OKL49703.1"/>
    </source>
</evidence>
<dbReference type="PANTHER" id="PTHR33361:SF2">
    <property type="entry name" value="DUF885 DOMAIN-CONTAINING PROTEIN"/>
    <property type="match status" value="1"/>
</dbReference>
<dbReference type="EMBL" id="MQSV01000001">
    <property type="protein sequence ID" value="OKL49703.1"/>
    <property type="molecule type" value="Genomic_DNA"/>
</dbReference>
<dbReference type="Proteomes" id="UP000186785">
    <property type="component" value="Unassembled WGS sequence"/>
</dbReference>
<keyword evidence="2" id="KW-1185">Reference proteome</keyword>
<gene>
    <name evidence="1" type="ORF">BSR29_01775</name>
</gene>
<dbReference type="STRING" id="1921764.BSR28_00675"/>
<dbReference type="RefSeq" id="WP_073708593.1">
    <property type="nucleotide sequence ID" value="NZ_MQSV01000001.1"/>
</dbReference>
<dbReference type="PANTHER" id="PTHR33361">
    <property type="entry name" value="GLR0591 PROTEIN"/>
    <property type="match status" value="1"/>
</dbReference>